<reference evidence="6" key="1">
    <citation type="submission" date="2014-03" db="EMBL/GenBank/DDBJ databases">
        <authorList>
            <person name="Aksoy S."/>
            <person name="Warren W."/>
            <person name="Wilson R.K."/>
        </authorList>
    </citation>
    <scope>NUCLEOTIDE SEQUENCE [LARGE SCALE GENOMIC DNA]</scope>
    <source>
        <strain evidence="6">IAEA</strain>
    </source>
</reference>
<dbReference type="InterPro" id="IPR036568">
    <property type="entry name" value="GGCT-like_sf"/>
</dbReference>
<protein>
    <recommendedName>
        <fullName evidence="3">Gamma-glutamylcyclotransferase family protein</fullName>
    </recommendedName>
</protein>
<dbReference type="VEuPathDB" id="VectorBase:GPAI006282"/>
<dbReference type="Proteomes" id="UP000092445">
    <property type="component" value="Unassembled WGS sequence"/>
</dbReference>
<feature type="active site" description="Proton acceptor" evidence="2">
    <location>
        <position position="89"/>
    </location>
</feature>
<comment type="similarity">
    <text evidence="1 3">Belongs to the gamma-glutamylcyclotransferase family.</text>
</comment>
<name>A0A1A9Z7L8_GLOPL</name>
<evidence type="ECO:0000256" key="2">
    <source>
        <dbReference type="PIRSR" id="PIRSR639126-1"/>
    </source>
</evidence>
<dbReference type="Pfam" id="PF06094">
    <property type="entry name" value="GGACT"/>
    <property type="match status" value="1"/>
</dbReference>
<dbReference type="PANTHER" id="PTHR12510">
    <property type="entry name" value="TROPONIN C-AKIN-1 PROTEIN"/>
    <property type="match status" value="1"/>
</dbReference>
<sequence>MAKVSEKLFKIFVYGTLKNGEFNHSLLTNANNGFARYLGEGKTVEKYPLIIGTRFNIPFLLDKCGRGQNVRGEVYEVDEEMLKKLDELEEYPEYYDRELQDIKMEKREEVTKCWLYLMRNCPDHLLQKPLLNSYHSSTEFPYKPRSERDSNINIKDEMI</sequence>
<accession>A0A1A9Z7L8</accession>
<dbReference type="PANTHER" id="PTHR12510:SF4">
    <property type="entry name" value="GAMMA-GLUTAMYLAMINECYCLOTRANSFERASE"/>
    <property type="match status" value="1"/>
</dbReference>
<dbReference type="SUPFAM" id="SSF110857">
    <property type="entry name" value="Gamma-glutamyl cyclotransferase-like"/>
    <property type="match status" value="1"/>
</dbReference>
<reference evidence="5" key="2">
    <citation type="submission" date="2020-05" db="UniProtKB">
        <authorList>
            <consortium name="EnsemblMetazoa"/>
        </authorList>
    </citation>
    <scope>IDENTIFICATION</scope>
    <source>
        <strain evidence="5">IAEA</strain>
    </source>
</reference>
<evidence type="ECO:0000259" key="4">
    <source>
        <dbReference type="Pfam" id="PF06094"/>
    </source>
</evidence>
<proteinExistence type="inferred from homology"/>
<dbReference type="Gene3D" id="3.10.490.10">
    <property type="entry name" value="Gamma-glutamyl cyclotransferase-like"/>
    <property type="match status" value="1"/>
</dbReference>
<dbReference type="GO" id="GO:0005829">
    <property type="term" value="C:cytosol"/>
    <property type="evidence" value="ECO:0007669"/>
    <property type="project" value="TreeGrafter"/>
</dbReference>
<dbReference type="GO" id="GO:0061929">
    <property type="term" value="F:gamma-glutamylaminecyclotransferase activity"/>
    <property type="evidence" value="ECO:0007669"/>
    <property type="project" value="InterPro"/>
</dbReference>
<organism evidence="5 6">
    <name type="scientific">Glossina pallidipes</name>
    <name type="common">Tsetse fly</name>
    <dbReference type="NCBI Taxonomy" id="7398"/>
    <lineage>
        <taxon>Eukaryota</taxon>
        <taxon>Metazoa</taxon>
        <taxon>Ecdysozoa</taxon>
        <taxon>Arthropoda</taxon>
        <taxon>Hexapoda</taxon>
        <taxon>Insecta</taxon>
        <taxon>Pterygota</taxon>
        <taxon>Neoptera</taxon>
        <taxon>Endopterygota</taxon>
        <taxon>Diptera</taxon>
        <taxon>Brachycera</taxon>
        <taxon>Muscomorpha</taxon>
        <taxon>Hippoboscoidea</taxon>
        <taxon>Glossinidae</taxon>
        <taxon>Glossina</taxon>
    </lineage>
</organism>
<dbReference type="InterPro" id="IPR013024">
    <property type="entry name" value="GGCT-like"/>
</dbReference>
<evidence type="ECO:0000256" key="1">
    <source>
        <dbReference type="ARBA" id="ARBA00008861"/>
    </source>
</evidence>
<evidence type="ECO:0000313" key="5">
    <source>
        <dbReference type="EnsemblMetazoa" id="GPAI006282-PA"/>
    </source>
</evidence>
<evidence type="ECO:0000256" key="3">
    <source>
        <dbReference type="RuleBase" id="RU367036"/>
    </source>
</evidence>
<dbReference type="InterPro" id="IPR009288">
    <property type="entry name" value="AIG2-like_dom"/>
</dbReference>
<dbReference type="EnsemblMetazoa" id="GPAI006282-RA">
    <property type="protein sequence ID" value="GPAI006282-PA"/>
    <property type="gene ID" value="GPAI006282"/>
</dbReference>
<feature type="domain" description="Gamma-glutamylcyclotransferase AIG2-like" evidence="4">
    <location>
        <begin position="11"/>
        <end position="124"/>
    </location>
</feature>
<dbReference type="CDD" id="cd06661">
    <property type="entry name" value="GGCT_like"/>
    <property type="match status" value="1"/>
</dbReference>
<dbReference type="STRING" id="7398.A0A1A9Z7L8"/>
<evidence type="ECO:0000313" key="6">
    <source>
        <dbReference type="Proteomes" id="UP000092445"/>
    </source>
</evidence>
<keyword evidence="6" id="KW-1185">Reference proteome</keyword>
<dbReference type="AlphaFoldDB" id="A0A1A9Z7L8"/>
<dbReference type="InterPro" id="IPR039126">
    <property type="entry name" value="GGACT"/>
</dbReference>